<dbReference type="PROSITE" id="PS51352">
    <property type="entry name" value="THIOREDOXIN_2"/>
    <property type="match status" value="2"/>
</dbReference>
<keyword evidence="16" id="KW-1185">Reference proteome</keyword>
<dbReference type="GO" id="GO:0005615">
    <property type="term" value="C:extracellular space"/>
    <property type="evidence" value="ECO:0007669"/>
    <property type="project" value="TreeGrafter"/>
</dbReference>
<comment type="cofactor">
    <cofactor evidence="1 11">
        <name>FAD</name>
        <dbReference type="ChEBI" id="CHEBI:57692"/>
    </cofactor>
</comment>
<evidence type="ECO:0000256" key="10">
    <source>
        <dbReference type="ARBA" id="ARBA00023284"/>
    </source>
</evidence>
<keyword evidence="5 12" id="KW-0732">Signal</keyword>
<dbReference type="InterPro" id="IPR039798">
    <property type="entry name" value="Sulfhydryl_oxidase"/>
</dbReference>
<dbReference type="GO" id="GO:0016971">
    <property type="term" value="F:flavin-dependent sulfhydryl oxidase activity"/>
    <property type="evidence" value="ECO:0007669"/>
    <property type="project" value="InterPro"/>
</dbReference>
<evidence type="ECO:0000256" key="11">
    <source>
        <dbReference type="RuleBase" id="RU371123"/>
    </source>
</evidence>
<dbReference type="FunFam" id="1.20.120.310:FF:000004">
    <property type="entry name" value="Sulfhydryl oxidase"/>
    <property type="match status" value="1"/>
</dbReference>
<organism evidence="15 16">
    <name type="scientific">Corchorus capsularis</name>
    <name type="common">Jute</name>
    <dbReference type="NCBI Taxonomy" id="210143"/>
    <lineage>
        <taxon>Eukaryota</taxon>
        <taxon>Viridiplantae</taxon>
        <taxon>Streptophyta</taxon>
        <taxon>Embryophyta</taxon>
        <taxon>Tracheophyta</taxon>
        <taxon>Spermatophyta</taxon>
        <taxon>Magnoliopsida</taxon>
        <taxon>eudicotyledons</taxon>
        <taxon>Gunneridae</taxon>
        <taxon>Pentapetalae</taxon>
        <taxon>rosids</taxon>
        <taxon>malvids</taxon>
        <taxon>Malvales</taxon>
        <taxon>Malvaceae</taxon>
        <taxon>Grewioideae</taxon>
        <taxon>Apeibeae</taxon>
        <taxon>Corchorus</taxon>
    </lineage>
</organism>
<reference evidence="15 16" key="1">
    <citation type="submission" date="2013-09" db="EMBL/GenBank/DDBJ databases">
        <title>Corchorus capsularis genome sequencing.</title>
        <authorList>
            <person name="Alam M."/>
            <person name="Haque M.S."/>
            <person name="Islam M.S."/>
            <person name="Emdad E.M."/>
            <person name="Islam M.M."/>
            <person name="Ahmed B."/>
            <person name="Halim A."/>
            <person name="Hossen Q.M.M."/>
            <person name="Hossain M.Z."/>
            <person name="Ahmed R."/>
            <person name="Khan M.M."/>
            <person name="Islam R."/>
            <person name="Rashid M.M."/>
            <person name="Khan S.A."/>
            <person name="Rahman M.S."/>
            <person name="Alam M."/>
        </authorList>
    </citation>
    <scope>NUCLEOTIDE SEQUENCE [LARGE SCALE GENOMIC DNA]</scope>
    <source>
        <strain evidence="16">cv. CVL-1</strain>
        <tissue evidence="15">Whole seedling</tissue>
    </source>
</reference>
<keyword evidence="11" id="KW-0472">Membrane</keyword>
<name>A0A1R3GR73_COCAP</name>
<keyword evidence="6 11" id="KW-0274">FAD</keyword>
<dbReference type="Gene3D" id="1.20.120.310">
    <property type="entry name" value="ERV/ALR sulfhydryl oxidase domain"/>
    <property type="match status" value="1"/>
</dbReference>
<evidence type="ECO:0000256" key="4">
    <source>
        <dbReference type="ARBA" id="ARBA00022630"/>
    </source>
</evidence>
<dbReference type="PANTHER" id="PTHR22897">
    <property type="entry name" value="QUIESCIN Q6-RELATED SULFHYDRYL OXIDASE"/>
    <property type="match status" value="1"/>
</dbReference>
<dbReference type="Pfam" id="PF04777">
    <property type="entry name" value="Evr1_Alr"/>
    <property type="match status" value="1"/>
</dbReference>
<dbReference type="InterPro" id="IPR013766">
    <property type="entry name" value="Thioredoxin_domain"/>
</dbReference>
<comment type="caution">
    <text evidence="15">The sequence shown here is derived from an EMBL/GenBank/DDBJ whole genome shotgun (WGS) entry which is preliminary data.</text>
</comment>
<keyword evidence="4 11" id="KW-0285">Flavoprotein</keyword>
<dbReference type="InterPro" id="IPR017937">
    <property type="entry name" value="Thioredoxin_CS"/>
</dbReference>
<evidence type="ECO:0000256" key="2">
    <source>
        <dbReference type="ARBA" id="ARBA00004613"/>
    </source>
</evidence>
<evidence type="ECO:0000256" key="5">
    <source>
        <dbReference type="ARBA" id="ARBA00022729"/>
    </source>
</evidence>
<accession>A0A1R3GR73</accession>
<dbReference type="InterPro" id="IPR036249">
    <property type="entry name" value="Thioredoxin-like_sf"/>
</dbReference>
<dbReference type="InterPro" id="IPR017905">
    <property type="entry name" value="ERV/ALR_sulphydryl_oxidase"/>
</dbReference>
<protein>
    <recommendedName>
        <fullName evidence="11">Sulfhydryl oxidase</fullName>
        <ecNumber evidence="11">1.8.3.2</ecNumber>
    </recommendedName>
</protein>
<evidence type="ECO:0000313" key="16">
    <source>
        <dbReference type="Proteomes" id="UP000188268"/>
    </source>
</evidence>
<feature type="domain" description="Thioredoxin" evidence="14">
    <location>
        <begin position="16"/>
        <end position="186"/>
    </location>
</feature>
<dbReference type="GO" id="GO:0006457">
    <property type="term" value="P:protein folding"/>
    <property type="evidence" value="ECO:0007669"/>
    <property type="project" value="TreeGrafter"/>
</dbReference>
<sequence>MSLLYWILILNLSILQASPSPVASRTLLSDNDGGGSSDPKVYAVELNATNFDGVLNNTSATYAIVEFYAHWCPACRNYKPHYEKVARLFNGPEAVNPGIILMTRIDCALKINTKLCDKFSVSHYPMLFWGPTKEFVSTTGWEPNQAKSEICIIDNGRTAERLVNWINNQIGSSYSLDDENIENKQLIQAKPSDPEQIAVPDYVLVKPSPTSVDMSIILENKMIKWARATSSQAGSRTVLREIGSDSGGGGGGGEPKDFAVELNTTNFDGVLKDTPATYAIVEFFANWCPACRNYKPHYEKVARLFNGPDAVHPGNILMTRVDCALKINNKLCDKFSVSHYPMLFWSQPVKFVNAGWEPNQAKSDIRVIDDGRTAERLLNWINKQIGSSYGLDDQKFENEQLPSNISDPGQIARAVYDVEEATATAFDIILEHKMIKSETRASLVKFLQLIVAHHPSRRCRKGSAEVLVNFDDLCPPDMLSSDTHEVATSNVKGALRNFQICGKEVPRGYWMFCRGSKNETRGFSCGLWVLMHSLSVRIEDGESQFAFTAICDFIHNFFVCEECRQHFYKMCSSVTSPFNKARDFALWLWSTHNNVNERLQKEEASLQTGDPKFPKIIWPPRQLCPSCYRSQKDKGSSQIDWNQDEVYKFLISYYGKTLVSLYKEKGLLADDGTSATLDDLVTSTNAVVVPVGAALAIALASCAFGALACYWRSQQKNRKYYHQLHSLKNI</sequence>
<comment type="catalytic activity">
    <reaction evidence="11">
        <text>2 R'C(R)SH + O2 = R'C(R)S-S(R)CR' + H2O2</text>
        <dbReference type="Rhea" id="RHEA:17357"/>
        <dbReference type="ChEBI" id="CHEBI:15379"/>
        <dbReference type="ChEBI" id="CHEBI:16240"/>
        <dbReference type="ChEBI" id="CHEBI:16520"/>
        <dbReference type="ChEBI" id="CHEBI:17412"/>
        <dbReference type="EC" id="1.8.3.2"/>
    </reaction>
</comment>
<evidence type="ECO:0000256" key="8">
    <source>
        <dbReference type="ARBA" id="ARBA00023157"/>
    </source>
</evidence>
<dbReference type="Pfam" id="PF00085">
    <property type="entry name" value="Thioredoxin"/>
    <property type="match status" value="2"/>
</dbReference>
<dbReference type="EC" id="1.8.3.2" evidence="11"/>
<feature type="signal peptide" evidence="12">
    <location>
        <begin position="1"/>
        <end position="19"/>
    </location>
</feature>
<evidence type="ECO:0000256" key="3">
    <source>
        <dbReference type="ARBA" id="ARBA00022525"/>
    </source>
</evidence>
<evidence type="ECO:0000256" key="12">
    <source>
        <dbReference type="SAM" id="SignalP"/>
    </source>
</evidence>
<evidence type="ECO:0000256" key="1">
    <source>
        <dbReference type="ARBA" id="ARBA00001974"/>
    </source>
</evidence>
<evidence type="ECO:0000256" key="6">
    <source>
        <dbReference type="ARBA" id="ARBA00022827"/>
    </source>
</evidence>
<dbReference type="OMA" id="NEICDRE"/>
<dbReference type="FunFam" id="3.40.30.10:FF:000244">
    <property type="entry name" value="Sulfhydryl oxidase"/>
    <property type="match status" value="2"/>
</dbReference>
<dbReference type="SUPFAM" id="SSF52833">
    <property type="entry name" value="Thioredoxin-like"/>
    <property type="match status" value="2"/>
</dbReference>
<dbReference type="STRING" id="210143.A0A1R3GR73"/>
<feature type="transmembrane region" description="Helical" evidence="11">
    <location>
        <begin position="687"/>
        <end position="711"/>
    </location>
</feature>
<keyword evidence="7 11" id="KW-0560">Oxidoreductase</keyword>
<dbReference type="OrthoDB" id="59470at2759"/>
<feature type="domain" description="Thioredoxin" evidence="14">
    <location>
        <begin position="253"/>
        <end position="386"/>
    </location>
</feature>
<evidence type="ECO:0000313" key="15">
    <source>
        <dbReference type="EMBL" id="OMO60549.1"/>
    </source>
</evidence>
<dbReference type="EMBL" id="AWWV01013690">
    <property type="protein sequence ID" value="OMO60549.1"/>
    <property type="molecule type" value="Genomic_DNA"/>
</dbReference>
<dbReference type="Gramene" id="OMO60549">
    <property type="protein sequence ID" value="OMO60549"/>
    <property type="gene ID" value="CCACVL1_24064"/>
</dbReference>
<dbReference type="Proteomes" id="UP000188268">
    <property type="component" value="Unassembled WGS sequence"/>
</dbReference>
<keyword evidence="10" id="KW-0676">Redox-active center</keyword>
<proteinExistence type="predicted"/>
<dbReference type="InterPro" id="IPR036774">
    <property type="entry name" value="ERV/ALR_sulphydryl_oxid_sf"/>
</dbReference>
<dbReference type="AlphaFoldDB" id="A0A1R3GR73"/>
<keyword evidence="11" id="KW-1133">Transmembrane helix</keyword>
<keyword evidence="8" id="KW-1015">Disulfide bond</keyword>
<feature type="domain" description="ERV/ALR sulfhydryl oxidase" evidence="13">
    <location>
        <begin position="516"/>
        <end position="613"/>
    </location>
</feature>
<keyword evidence="11" id="KW-0812">Transmembrane</keyword>
<feature type="chain" id="PRO_5012458461" description="Sulfhydryl oxidase" evidence="12">
    <location>
        <begin position="20"/>
        <end position="730"/>
    </location>
</feature>
<evidence type="ECO:0000259" key="14">
    <source>
        <dbReference type="PROSITE" id="PS51352"/>
    </source>
</evidence>
<gene>
    <name evidence="15" type="ORF">CCACVL1_24064</name>
</gene>
<keyword evidence="9" id="KW-0325">Glycoprotein</keyword>
<evidence type="ECO:0000259" key="13">
    <source>
        <dbReference type="PROSITE" id="PS51324"/>
    </source>
</evidence>
<dbReference type="PANTHER" id="PTHR22897:SF8">
    <property type="entry name" value="SULFHYDRYL OXIDASE"/>
    <property type="match status" value="1"/>
</dbReference>
<dbReference type="PROSITE" id="PS51324">
    <property type="entry name" value="ERV_ALR"/>
    <property type="match status" value="1"/>
</dbReference>
<dbReference type="GO" id="GO:0000139">
    <property type="term" value="C:Golgi membrane"/>
    <property type="evidence" value="ECO:0007669"/>
    <property type="project" value="TreeGrafter"/>
</dbReference>
<dbReference type="Gene3D" id="3.40.30.10">
    <property type="entry name" value="Glutaredoxin"/>
    <property type="match status" value="2"/>
</dbReference>
<evidence type="ECO:0000256" key="7">
    <source>
        <dbReference type="ARBA" id="ARBA00023002"/>
    </source>
</evidence>
<dbReference type="SUPFAM" id="SSF69000">
    <property type="entry name" value="FAD-dependent thiol oxidase"/>
    <property type="match status" value="1"/>
</dbReference>
<dbReference type="PROSITE" id="PS00194">
    <property type="entry name" value="THIOREDOXIN_1"/>
    <property type="match status" value="2"/>
</dbReference>
<comment type="subcellular location">
    <subcellularLocation>
        <location evidence="2">Secreted</location>
    </subcellularLocation>
</comment>
<keyword evidence="3" id="KW-0964">Secreted</keyword>
<dbReference type="GO" id="GO:0003756">
    <property type="term" value="F:protein disulfide isomerase activity"/>
    <property type="evidence" value="ECO:0007669"/>
    <property type="project" value="TreeGrafter"/>
</dbReference>
<evidence type="ECO:0000256" key="9">
    <source>
        <dbReference type="ARBA" id="ARBA00023180"/>
    </source>
</evidence>